<dbReference type="InterPro" id="IPR014338">
    <property type="entry name" value="CHP02996_rpt-companion-dom"/>
</dbReference>
<name>A0A6P2D6Z7_9BACT</name>
<dbReference type="EMBL" id="LR593886">
    <property type="protein sequence ID" value="VTR96235.1"/>
    <property type="molecule type" value="Genomic_DNA"/>
</dbReference>
<evidence type="ECO:0008006" key="3">
    <source>
        <dbReference type="Google" id="ProtNLM"/>
    </source>
</evidence>
<dbReference type="GO" id="GO:0005829">
    <property type="term" value="C:cytosol"/>
    <property type="evidence" value="ECO:0007669"/>
    <property type="project" value="TreeGrafter"/>
</dbReference>
<dbReference type="SUPFAM" id="SSF52047">
    <property type="entry name" value="RNI-like"/>
    <property type="match status" value="1"/>
</dbReference>
<protein>
    <recommendedName>
        <fullName evidence="3">Repeat-companion domain protein</fullName>
    </recommendedName>
</protein>
<dbReference type="InterPro" id="IPR032675">
    <property type="entry name" value="LRR_dom_sf"/>
</dbReference>
<dbReference type="RefSeq" id="WP_162670549.1">
    <property type="nucleotide sequence ID" value="NZ_LR593886.1"/>
</dbReference>
<dbReference type="GO" id="GO:0005096">
    <property type="term" value="F:GTPase activator activity"/>
    <property type="evidence" value="ECO:0007669"/>
    <property type="project" value="InterPro"/>
</dbReference>
<dbReference type="AlphaFoldDB" id="A0A6P2D6Z7"/>
<dbReference type="KEGG" id="gms:SOIL9_14790"/>
<reference evidence="1 2" key="1">
    <citation type="submission" date="2019-05" db="EMBL/GenBank/DDBJ databases">
        <authorList>
            <consortium name="Science for Life Laboratories"/>
        </authorList>
    </citation>
    <scope>NUCLEOTIDE SEQUENCE [LARGE SCALE GENOMIC DNA]</scope>
    <source>
        <strain evidence="1">Soil9</strain>
    </source>
</reference>
<accession>A0A6P2D6Z7</accession>
<dbReference type="Proteomes" id="UP000464178">
    <property type="component" value="Chromosome"/>
</dbReference>
<gene>
    <name evidence="1" type="ORF">SOIL9_14790</name>
</gene>
<organism evidence="1 2">
    <name type="scientific">Gemmata massiliana</name>
    <dbReference type="NCBI Taxonomy" id="1210884"/>
    <lineage>
        <taxon>Bacteria</taxon>
        <taxon>Pseudomonadati</taxon>
        <taxon>Planctomycetota</taxon>
        <taxon>Planctomycetia</taxon>
        <taxon>Gemmatales</taxon>
        <taxon>Gemmataceae</taxon>
        <taxon>Gemmata</taxon>
    </lineage>
</organism>
<dbReference type="GO" id="GO:0031267">
    <property type="term" value="F:small GTPase binding"/>
    <property type="evidence" value="ECO:0007669"/>
    <property type="project" value="TreeGrafter"/>
</dbReference>
<dbReference type="InterPro" id="IPR001611">
    <property type="entry name" value="Leu-rich_rpt"/>
</dbReference>
<proteinExistence type="predicted"/>
<sequence length="526" mass="56709">MFAEKRALLAAIGANPDEDTPRLAFADWCDEHDEPERARFIRLQFEAERYGEHTPERLDIEEQATELFNVHHRKWLTDEPVWARSLQSNPLVFRTVGLYGTRNGFLEHVSLTVADCLANAPEIFATAPVRELEFEEIRDGGRALANMVLPGRVAALTLRFSVTPPHWDSVLASPLLRGPRKLSLDLFGEQPRFGNGGAGITWDEREVLGDDGAMVIARCANLSNLNALALGGGTIGPPGMEALVKSPYLSGLESLSLGGHPVGDEGLIHLSRSPLASRLTKLDLQDTQVGDDGLRAFFTAGPSRLRQLCLGSYGTHRVAGAGLNALVRCDALRALTDLYLDGVPLTPDHVCSLANNPCFAGLRRLHIGASNFDDQMAQELAASPYLRNLRFIDLQNNRVGTRGVSALARSPVLDTVIDLELHNNGGVADAGAAALAGSERVRELQNLGLAATGLGLKGLRAVANSPHLAQLRSLDFESAPFGDRGARALCGSPYLQKIKELTLYNCGISDRMAAALRARFGAAVAL</sequence>
<evidence type="ECO:0000313" key="2">
    <source>
        <dbReference type="Proteomes" id="UP000464178"/>
    </source>
</evidence>
<dbReference type="GO" id="GO:0006913">
    <property type="term" value="P:nucleocytoplasmic transport"/>
    <property type="evidence" value="ECO:0007669"/>
    <property type="project" value="TreeGrafter"/>
</dbReference>
<dbReference type="NCBIfam" id="TIGR02996">
    <property type="entry name" value="rpt_mate_G_obs"/>
    <property type="match status" value="1"/>
</dbReference>
<keyword evidence="2" id="KW-1185">Reference proteome</keyword>
<dbReference type="InterPro" id="IPR027038">
    <property type="entry name" value="RanGap"/>
</dbReference>
<dbReference type="GO" id="GO:0048471">
    <property type="term" value="C:perinuclear region of cytoplasm"/>
    <property type="evidence" value="ECO:0007669"/>
    <property type="project" value="TreeGrafter"/>
</dbReference>
<evidence type="ECO:0000313" key="1">
    <source>
        <dbReference type="EMBL" id="VTR96235.1"/>
    </source>
</evidence>
<dbReference type="PANTHER" id="PTHR24113:SF15">
    <property type="entry name" value="NACHT DOMAIN-CONTAINING PROTEIN"/>
    <property type="match status" value="1"/>
</dbReference>
<dbReference type="Gene3D" id="3.80.10.10">
    <property type="entry name" value="Ribonuclease Inhibitor"/>
    <property type="match status" value="2"/>
</dbReference>
<dbReference type="Pfam" id="PF13516">
    <property type="entry name" value="LRR_6"/>
    <property type="match status" value="5"/>
</dbReference>
<dbReference type="PANTHER" id="PTHR24113">
    <property type="entry name" value="RAN GTPASE-ACTIVATING PROTEIN 1"/>
    <property type="match status" value="1"/>
</dbReference>